<reference evidence="1 2" key="2">
    <citation type="journal article" date="2022" name="Mol. Ecol. Resour.">
        <title>The genomes of chicory, endive, great burdock and yacon provide insights into Asteraceae paleo-polyploidization history and plant inulin production.</title>
        <authorList>
            <person name="Fan W."/>
            <person name="Wang S."/>
            <person name="Wang H."/>
            <person name="Wang A."/>
            <person name="Jiang F."/>
            <person name="Liu H."/>
            <person name="Zhao H."/>
            <person name="Xu D."/>
            <person name="Zhang Y."/>
        </authorList>
    </citation>
    <scope>NUCLEOTIDE SEQUENCE [LARGE SCALE GENOMIC DNA]</scope>
    <source>
        <strain evidence="2">cv. Yunnan</strain>
        <tissue evidence="1">Leaves</tissue>
    </source>
</reference>
<gene>
    <name evidence="1" type="ORF">L1987_02490</name>
</gene>
<reference evidence="2" key="1">
    <citation type="journal article" date="2022" name="Mol. Ecol. Resour.">
        <title>The genomes of chicory, endive, great burdock and yacon provide insights into Asteraceae palaeo-polyploidization history and plant inulin production.</title>
        <authorList>
            <person name="Fan W."/>
            <person name="Wang S."/>
            <person name="Wang H."/>
            <person name="Wang A."/>
            <person name="Jiang F."/>
            <person name="Liu H."/>
            <person name="Zhao H."/>
            <person name="Xu D."/>
            <person name="Zhang Y."/>
        </authorList>
    </citation>
    <scope>NUCLEOTIDE SEQUENCE [LARGE SCALE GENOMIC DNA]</scope>
    <source>
        <strain evidence="2">cv. Yunnan</strain>
    </source>
</reference>
<protein>
    <submittedName>
        <fullName evidence="1">Uncharacterized protein</fullName>
    </submittedName>
</protein>
<sequence length="73" mass="8071">MAAPSSSSSAANIMLAIHEKIWSNSRFVVVQIDDLQIQIVFADKVTYVTSDATDVSYVVMTGEYFVLKCNFGF</sequence>
<dbReference type="EMBL" id="CM042018">
    <property type="protein sequence ID" value="KAI3828389.1"/>
    <property type="molecule type" value="Genomic_DNA"/>
</dbReference>
<accession>A0ACB9K7Z3</accession>
<comment type="caution">
    <text evidence="1">The sequence shown here is derived from an EMBL/GenBank/DDBJ whole genome shotgun (WGS) entry which is preliminary data.</text>
</comment>
<dbReference type="Proteomes" id="UP001056120">
    <property type="component" value="Linkage Group LG01"/>
</dbReference>
<proteinExistence type="predicted"/>
<organism evidence="1 2">
    <name type="scientific">Smallanthus sonchifolius</name>
    <dbReference type="NCBI Taxonomy" id="185202"/>
    <lineage>
        <taxon>Eukaryota</taxon>
        <taxon>Viridiplantae</taxon>
        <taxon>Streptophyta</taxon>
        <taxon>Embryophyta</taxon>
        <taxon>Tracheophyta</taxon>
        <taxon>Spermatophyta</taxon>
        <taxon>Magnoliopsida</taxon>
        <taxon>eudicotyledons</taxon>
        <taxon>Gunneridae</taxon>
        <taxon>Pentapetalae</taxon>
        <taxon>asterids</taxon>
        <taxon>campanulids</taxon>
        <taxon>Asterales</taxon>
        <taxon>Asteraceae</taxon>
        <taxon>Asteroideae</taxon>
        <taxon>Heliantheae alliance</taxon>
        <taxon>Millerieae</taxon>
        <taxon>Smallanthus</taxon>
    </lineage>
</organism>
<evidence type="ECO:0000313" key="2">
    <source>
        <dbReference type="Proteomes" id="UP001056120"/>
    </source>
</evidence>
<evidence type="ECO:0000313" key="1">
    <source>
        <dbReference type="EMBL" id="KAI3828389.1"/>
    </source>
</evidence>
<name>A0ACB9K7Z3_9ASTR</name>
<keyword evidence="2" id="KW-1185">Reference proteome</keyword>